<feature type="region of interest" description="Disordered" evidence="1">
    <location>
        <begin position="53"/>
        <end position="84"/>
    </location>
</feature>
<sequence>MYREYTLSLNPLTPKPAITDHTTSILVGRISAGCCSEWGEKAIGGVVIKGPLGRDGRRKACRSHLPPPRRENEPERTNPFHRSISKQTSVYNCTQVLRYLSSRRVKYQIGELLEDKLTVANLSDDEEVIPPFFKDAMDSIEEL</sequence>
<protein>
    <submittedName>
        <fullName evidence="3">Uncharacterized protein</fullName>
    </submittedName>
</protein>
<dbReference type="EMBL" id="BGPR01150891">
    <property type="protein sequence ID" value="GBL56173.1"/>
    <property type="molecule type" value="Genomic_DNA"/>
</dbReference>
<dbReference type="EMBL" id="BGPR01150885">
    <property type="protein sequence ID" value="GBL56133.1"/>
    <property type="molecule type" value="Genomic_DNA"/>
</dbReference>
<evidence type="ECO:0000256" key="1">
    <source>
        <dbReference type="SAM" id="MobiDB-lite"/>
    </source>
</evidence>
<keyword evidence="6" id="KW-1185">Reference proteome</keyword>
<accession>A0A4Y1ZL51</accession>
<evidence type="ECO:0000313" key="6">
    <source>
        <dbReference type="Proteomes" id="UP000499080"/>
    </source>
</evidence>
<dbReference type="AlphaFoldDB" id="A0A4Y1ZL51"/>
<evidence type="ECO:0000313" key="3">
    <source>
        <dbReference type="EMBL" id="GBL56133.1"/>
    </source>
</evidence>
<gene>
    <name evidence="4" type="ORF">AVEN_121815_1</name>
    <name evidence="5" type="ORF">AVEN_222585_1</name>
    <name evidence="2" type="ORF">AVEN_5486_1</name>
    <name evidence="3" type="ORF">AVEN_72048_1</name>
</gene>
<comment type="caution">
    <text evidence="3">The sequence shown here is derived from an EMBL/GenBank/DDBJ whole genome shotgun (WGS) entry which is preliminary data.</text>
</comment>
<dbReference type="EMBL" id="BGPR01150906">
    <property type="protein sequence ID" value="GBL56262.1"/>
    <property type="molecule type" value="Genomic_DNA"/>
</dbReference>
<evidence type="ECO:0000313" key="2">
    <source>
        <dbReference type="EMBL" id="GBL56032.1"/>
    </source>
</evidence>
<organism evidence="3 6">
    <name type="scientific">Araneus ventricosus</name>
    <name type="common">Orbweaver spider</name>
    <name type="synonym">Epeira ventricosa</name>
    <dbReference type="NCBI Taxonomy" id="182803"/>
    <lineage>
        <taxon>Eukaryota</taxon>
        <taxon>Metazoa</taxon>
        <taxon>Ecdysozoa</taxon>
        <taxon>Arthropoda</taxon>
        <taxon>Chelicerata</taxon>
        <taxon>Arachnida</taxon>
        <taxon>Araneae</taxon>
        <taxon>Araneomorphae</taxon>
        <taxon>Entelegynae</taxon>
        <taxon>Araneoidea</taxon>
        <taxon>Araneidae</taxon>
        <taxon>Araneus</taxon>
    </lineage>
</organism>
<name>A0A4Y1ZL51_ARAVE</name>
<evidence type="ECO:0000313" key="4">
    <source>
        <dbReference type="EMBL" id="GBL56173.1"/>
    </source>
</evidence>
<dbReference type="EMBL" id="BGPR01150862">
    <property type="protein sequence ID" value="GBL56032.1"/>
    <property type="molecule type" value="Genomic_DNA"/>
</dbReference>
<dbReference type="OrthoDB" id="9909311at2759"/>
<evidence type="ECO:0000313" key="5">
    <source>
        <dbReference type="EMBL" id="GBL56262.1"/>
    </source>
</evidence>
<reference evidence="3 6" key="1">
    <citation type="journal article" date="2019" name="Sci. Rep.">
        <title>Orb-weaving spider Araneus ventricosus genome elucidates the spidroin gene catalogue.</title>
        <authorList>
            <person name="Kono N."/>
            <person name="Nakamura H."/>
            <person name="Ohtoshi R."/>
            <person name="Moran D.A.P."/>
            <person name="Shinohara A."/>
            <person name="Yoshida Y."/>
            <person name="Fujiwara M."/>
            <person name="Mori M."/>
            <person name="Tomita M."/>
            <person name="Arakawa K."/>
        </authorList>
    </citation>
    <scope>NUCLEOTIDE SEQUENCE [LARGE SCALE GENOMIC DNA]</scope>
</reference>
<proteinExistence type="predicted"/>
<feature type="compositionally biased region" description="Basic and acidic residues" evidence="1">
    <location>
        <begin position="68"/>
        <end position="78"/>
    </location>
</feature>
<dbReference type="Proteomes" id="UP000499080">
    <property type="component" value="Unassembled WGS sequence"/>
</dbReference>